<accession>A0A6N3STK7</accession>
<dbReference type="EMBL" id="BAMX01000031">
    <property type="protein sequence ID" value="GAN66934.1"/>
    <property type="molecule type" value="Genomic_DNA"/>
</dbReference>
<organism evidence="1 2">
    <name type="scientific">Acetobacter orientalis</name>
    <dbReference type="NCBI Taxonomy" id="146474"/>
    <lineage>
        <taxon>Bacteria</taxon>
        <taxon>Pseudomonadati</taxon>
        <taxon>Pseudomonadota</taxon>
        <taxon>Alphaproteobacteria</taxon>
        <taxon>Acetobacterales</taxon>
        <taxon>Acetobacteraceae</taxon>
        <taxon>Acetobacter</taxon>
    </lineage>
</organism>
<proteinExistence type="predicted"/>
<accession>A0A0D6NLK9</accession>
<dbReference type="GeneID" id="76205068"/>
<keyword evidence="2" id="KW-1185">Reference proteome</keyword>
<dbReference type="STRING" id="1231341.Abor_031_100"/>
<dbReference type="AlphaFoldDB" id="A0A0D6NLK9"/>
<dbReference type="PIRSF" id="PIRSF028438">
    <property type="entry name" value="UCP028438"/>
    <property type="match status" value="1"/>
</dbReference>
<dbReference type="Proteomes" id="UP000032670">
    <property type="component" value="Unassembled WGS sequence"/>
</dbReference>
<protein>
    <submittedName>
        <fullName evidence="1">Uncharacterized protein</fullName>
    </submittedName>
</protein>
<name>A0A0D6NLK9_9PROT</name>
<dbReference type="InterPro" id="IPR016884">
    <property type="entry name" value="UCP028438"/>
</dbReference>
<evidence type="ECO:0000313" key="2">
    <source>
        <dbReference type="Proteomes" id="UP000032670"/>
    </source>
</evidence>
<dbReference type="RefSeq" id="WP_048841970.1">
    <property type="nucleotide sequence ID" value="NZ_BAMX01000031.1"/>
</dbReference>
<gene>
    <name evidence="1" type="ORF">Abor_031_100</name>
</gene>
<reference evidence="1 2" key="1">
    <citation type="submission" date="2012-11" db="EMBL/GenBank/DDBJ databases">
        <title>Whole genome sequence of Acetobacter orientalis 21F-2.</title>
        <authorList>
            <person name="Azuma Y."/>
            <person name="Higashiura N."/>
            <person name="Hirakawa H."/>
            <person name="Matsushita K."/>
        </authorList>
    </citation>
    <scope>NUCLEOTIDE SEQUENCE [LARGE SCALE GENOMIC DNA]</scope>
    <source>
        <strain evidence="1 2">21F-2</strain>
    </source>
</reference>
<evidence type="ECO:0000313" key="1">
    <source>
        <dbReference type="EMBL" id="GAN66934.1"/>
    </source>
</evidence>
<sequence>MADTSQNGFALRVRRLLPAGWFPNPPSGGEAEQAPVLNALLQGFGSVFAWVWGLLTGTDEQTRLATMTGAFLDMFAADFFGTGMPRKQGESDDEYRKRIQEALFPSLGTRPDVETTIQYEVGQVGRVIEPRNATDCKGLGSLAAPSIGGGYGYGVPALRYGSRAVPFQLFVQLPTGDTDKPSAQTLTRIAAVMPAGTIAWAQDVESLDNG</sequence>
<comment type="caution">
    <text evidence="1">The sequence shown here is derived from an EMBL/GenBank/DDBJ whole genome shotgun (WGS) entry which is preliminary data.</text>
</comment>